<gene>
    <name evidence="1" type="ORF">RCC_06594</name>
</gene>
<evidence type="ECO:0000313" key="2">
    <source>
        <dbReference type="Proteomes" id="UP000225277"/>
    </source>
</evidence>
<dbReference type="GeneID" id="35601729"/>
<accession>A0A2D3VAP7</accession>
<proteinExistence type="predicted"/>
<dbReference type="AlphaFoldDB" id="A0A2D3VAP7"/>
<evidence type="ECO:0000313" key="1">
    <source>
        <dbReference type="EMBL" id="CZT20736.1"/>
    </source>
</evidence>
<sequence length="69" mass="7874">MNMMIATLTRLAYISLYFVSIYDEKAAKKWRKAMRLKFSVLLCSVVENVMKPAKTSAAETNVQQALDEL</sequence>
<reference evidence="1 2" key="1">
    <citation type="submission" date="2016-03" db="EMBL/GenBank/DDBJ databases">
        <authorList>
            <person name="Ploux O."/>
        </authorList>
    </citation>
    <scope>NUCLEOTIDE SEQUENCE [LARGE SCALE GENOMIC DNA]</scope>
    <source>
        <strain evidence="1 2">URUG2</strain>
    </source>
</reference>
<dbReference type="EMBL" id="FJUY01000009">
    <property type="protein sequence ID" value="CZT20736.1"/>
    <property type="molecule type" value="Genomic_DNA"/>
</dbReference>
<dbReference type="Proteomes" id="UP000225277">
    <property type="component" value="Unassembled WGS sequence"/>
</dbReference>
<dbReference type="RefSeq" id="XP_023627625.1">
    <property type="nucleotide sequence ID" value="XM_023771857.1"/>
</dbReference>
<name>A0A2D3VAP7_9PEZI</name>
<organism evidence="1 2">
    <name type="scientific">Ramularia collo-cygni</name>
    <dbReference type="NCBI Taxonomy" id="112498"/>
    <lineage>
        <taxon>Eukaryota</taxon>
        <taxon>Fungi</taxon>
        <taxon>Dikarya</taxon>
        <taxon>Ascomycota</taxon>
        <taxon>Pezizomycotina</taxon>
        <taxon>Dothideomycetes</taxon>
        <taxon>Dothideomycetidae</taxon>
        <taxon>Mycosphaerellales</taxon>
        <taxon>Mycosphaerellaceae</taxon>
        <taxon>Ramularia</taxon>
    </lineage>
</organism>
<protein>
    <submittedName>
        <fullName evidence="1">Uncharacterized protein</fullName>
    </submittedName>
</protein>
<keyword evidence="2" id="KW-1185">Reference proteome</keyword>